<protein>
    <recommendedName>
        <fullName evidence="1">DUF6036 domain-containing protein</fullName>
    </recommendedName>
</protein>
<comment type="caution">
    <text evidence="2">The sequence shown here is derived from an EMBL/GenBank/DDBJ whole genome shotgun (WGS) entry which is preliminary data.</text>
</comment>
<accession>A0AA94HU75</accession>
<dbReference type="Proteomes" id="UP000182680">
    <property type="component" value="Unassembled WGS sequence"/>
</dbReference>
<proteinExistence type="predicted"/>
<feature type="domain" description="DUF6036" evidence="1">
    <location>
        <begin position="22"/>
        <end position="154"/>
    </location>
</feature>
<organism evidence="2 3">
    <name type="scientific">Desulfovibrio desulfuricans</name>
    <dbReference type="NCBI Taxonomy" id="876"/>
    <lineage>
        <taxon>Bacteria</taxon>
        <taxon>Pseudomonadati</taxon>
        <taxon>Thermodesulfobacteriota</taxon>
        <taxon>Desulfovibrionia</taxon>
        <taxon>Desulfovibrionales</taxon>
        <taxon>Desulfovibrionaceae</taxon>
        <taxon>Desulfovibrio</taxon>
    </lineage>
</organism>
<sequence length="190" mass="21467">MKIEALRHVIRASAGVTGYKKFLILGSQAILGHCLDKDYDFSFHESMELDIAPIPENEIISDLISGTIGELSPFHQTFGYYADGCDMGTAIFPLGWDQRVSHYIFEEDINVYFPSVEDLALSKYCAGRGKDTEFIKKLWDEDLLDVNTMQKLLSQLPAEKLGAKLGYVKNRVTCDIEAYMKRGKNLGQER</sequence>
<gene>
    <name evidence="2" type="ORF">SAMN02910291_02218</name>
</gene>
<evidence type="ECO:0000313" key="2">
    <source>
        <dbReference type="EMBL" id="SFW63484.1"/>
    </source>
</evidence>
<dbReference type="InterPro" id="IPR045792">
    <property type="entry name" value="DUF6036"/>
</dbReference>
<dbReference type="EMBL" id="FPIW01000049">
    <property type="protein sequence ID" value="SFW63484.1"/>
    <property type="molecule type" value="Genomic_DNA"/>
</dbReference>
<reference evidence="3" key="1">
    <citation type="submission" date="2016-11" db="EMBL/GenBank/DDBJ databases">
        <authorList>
            <person name="Jaros S."/>
            <person name="Januszkiewicz K."/>
            <person name="Wedrychowicz H."/>
        </authorList>
    </citation>
    <scope>NUCLEOTIDE SEQUENCE [LARGE SCALE GENOMIC DNA]</scope>
    <source>
        <strain evidence="3">DSM 7057</strain>
    </source>
</reference>
<evidence type="ECO:0000259" key="1">
    <source>
        <dbReference type="Pfam" id="PF19502"/>
    </source>
</evidence>
<dbReference type="RefSeq" id="WP_072312224.1">
    <property type="nucleotide sequence ID" value="NZ_FPIW01000049.1"/>
</dbReference>
<name>A0AA94HU75_DESDE</name>
<evidence type="ECO:0000313" key="3">
    <source>
        <dbReference type="Proteomes" id="UP000182680"/>
    </source>
</evidence>
<dbReference type="AlphaFoldDB" id="A0AA94HU75"/>
<dbReference type="Pfam" id="PF19502">
    <property type="entry name" value="DUF6036"/>
    <property type="match status" value="1"/>
</dbReference>